<sequence length="274" mass="31346">MNELCAMNGHYRFYQLETFFEKVSSIGFKKAEIWTGPHHYFMDYQGYEDVNKLKKLEKAYGVKIEVICPEQTNPKPNNMAAKDSQAIKRVEAYFKHAIDVASQIDAKLVLVTSGWAFLDEDVNEAFKRSVQMMKKLVAYAESKHIRLAIEALQKDESRLVNSISSLQSYLQAVDHDNLYVCIDFGAMAGANETLDDYFKAFGKKIAHVHFVDGKPVGHLAWSDGTRDMKADLEILQKYGYEGLLSLESVNNIYFEKPFEADQKTMNQYQVCSKE</sequence>
<dbReference type="PANTHER" id="PTHR12110">
    <property type="entry name" value="HYDROXYPYRUVATE ISOMERASE"/>
    <property type="match status" value="1"/>
</dbReference>
<gene>
    <name evidence="2" type="ORF">EDD63_12416</name>
</gene>
<dbReference type="RefSeq" id="WP_134169929.1">
    <property type="nucleotide sequence ID" value="NZ_SODD01000024.1"/>
</dbReference>
<proteinExistence type="predicted"/>
<feature type="domain" description="Xylose isomerase-like TIM barrel" evidence="1">
    <location>
        <begin position="20"/>
        <end position="251"/>
    </location>
</feature>
<keyword evidence="3" id="KW-1185">Reference proteome</keyword>
<dbReference type="Pfam" id="PF01261">
    <property type="entry name" value="AP_endonuc_2"/>
    <property type="match status" value="1"/>
</dbReference>
<accession>A0A4R7ZFK1</accession>
<dbReference type="AlphaFoldDB" id="A0A4R7ZFK1"/>
<organism evidence="2 3">
    <name type="scientific">Breznakia blatticola</name>
    <dbReference type="NCBI Taxonomy" id="1754012"/>
    <lineage>
        <taxon>Bacteria</taxon>
        <taxon>Bacillati</taxon>
        <taxon>Bacillota</taxon>
        <taxon>Erysipelotrichia</taxon>
        <taxon>Erysipelotrichales</taxon>
        <taxon>Erysipelotrichaceae</taxon>
        <taxon>Breznakia</taxon>
    </lineage>
</organism>
<dbReference type="InterPro" id="IPR036237">
    <property type="entry name" value="Xyl_isomerase-like_sf"/>
</dbReference>
<reference evidence="2 3" key="1">
    <citation type="submission" date="2019-03" db="EMBL/GenBank/DDBJ databases">
        <title>Genomic Encyclopedia of Type Strains, Phase IV (KMG-IV): sequencing the most valuable type-strain genomes for metagenomic binning, comparative biology and taxonomic classification.</title>
        <authorList>
            <person name="Goeker M."/>
        </authorList>
    </citation>
    <scope>NUCLEOTIDE SEQUENCE [LARGE SCALE GENOMIC DNA]</scope>
    <source>
        <strain evidence="2 3">DSM 28867</strain>
    </source>
</reference>
<dbReference type="InterPro" id="IPR050312">
    <property type="entry name" value="IolE/XylAMocC-like"/>
</dbReference>
<evidence type="ECO:0000313" key="2">
    <source>
        <dbReference type="EMBL" id="TDW16389.1"/>
    </source>
</evidence>
<dbReference type="Gene3D" id="3.20.20.150">
    <property type="entry name" value="Divalent-metal-dependent TIM barrel enzymes"/>
    <property type="match status" value="1"/>
</dbReference>
<protein>
    <submittedName>
        <fullName evidence="2">Protein FrlC</fullName>
    </submittedName>
</protein>
<dbReference type="EMBL" id="SODD01000024">
    <property type="protein sequence ID" value="TDW16389.1"/>
    <property type="molecule type" value="Genomic_DNA"/>
</dbReference>
<dbReference type="Proteomes" id="UP000294743">
    <property type="component" value="Unassembled WGS sequence"/>
</dbReference>
<dbReference type="PANTHER" id="PTHR12110:SF53">
    <property type="entry name" value="BLR5974 PROTEIN"/>
    <property type="match status" value="1"/>
</dbReference>
<dbReference type="InterPro" id="IPR013022">
    <property type="entry name" value="Xyl_isomerase-like_TIM-brl"/>
</dbReference>
<dbReference type="OrthoDB" id="9814946at2"/>
<comment type="caution">
    <text evidence="2">The sequence shown here is derived from an EMBL/GenBank/DDBJ whole genome shotgun (WGS) entry which is preliminary data.</text>
</comment>
<evidence type="ECO:0000259" key="1">
    <source>
        <dbReference type="Pfam" id="PF01261"/>
    </source>
</evidence>
<name>A0A4R7ZFK1_9FIRM</name>
<dbReference type="SUPFAM" id="SSF51658">
    <property type="entry name" value="Xylose isomerase-like"/>
    <property type="match status" value="1"/>
</dbReference>
<evidence type="ECO:0000313" key="3">
    <source>
        <dbReference type="Proteomes" id="UP000294743"/>
    </source>
</evidence>